<dbReference type="PRINTS" id="PR00455">
    <property type="entry name" value="HTHTETR"/>
</dbReference>
<accession>A0ABP8EL75</accession>
<dbReference type="InterPro" id="IPR001647">
    <property type="entry name" value="HTH_TetR"/>
</dbReference>
<feature type="domain" description="HTH tetR-type" evidence="4">
    <location>
        <begin position="92"/>
        <end position="152"/>
    </location>
</feature>
<dbReference type="Gene3D" id="1.10.357.10">
    <property type="entry name" value="Tetracycline Repressor, domain 2"/>
    <property type="match status" value="1"/>
</dbReference>
<protein>
    <recommendedName>
        <fullName evidence="7">TetR family transcriptional regulator</fullName>
    </recommendedName>
</protein>
<evidence type="ECO:0000256" key="1">
    <source>
        <dbReference type="ARBA" id="ARBA00023125"/>
    </source>
</evidence>
<feature type="DNA-binding region" description="H-T-H motif" evidence="2">
    <location>
        <begin position="115"/>
        <end position="134"/>
    </location>
</feature>
<dbReference type="Pfam" id="PF00440">
    <property type="entry name" value="TetR_N"/>
    <property type="match status" value="1"/>
</dbReference>
<evidence type="ECO:0000256" key="2">
    <source>
        <dbReference type="PROSITE-ProRule" id="PRU00335"/>
    </source>
</evidence>
<name>A0ABP8EL75_9MICO</name>
<evidence type="ECO:0008006" key="7">
    <source>
        <dbReference type="Google" id="ProtNLM"/>
    </source>
</evidence>
<proteinExistence type="predicted"/>
<dbReference type="InterPro" id="IPR050109">
    <property type="entry name" value="HTH-type_TetR-like_transc_reg"/>
</dbReference>
<dbReference type="InterPro" id="IPR036271">
    <property type="entry name" value="Tet_transcr_reg_TetR-rel_C_sf"/>
</dbReference>
<organism evidence="5 6">
    <name type="scientific">Brevibacterium daeguense</name>
    <dbReference type="NCBI Taxonomy" id="909936"/>
    <lineage>
        <taxon>Bacteria</taxon>
        <taxon>Bacillati</taxon>
        <taxon>Actinomycetota</taxon>
        <taxon>Actinomycetes</taxon>
        <taxon>Micrococcales</taxon>
        <taxon>Brevibacteriaceae</taxon>
        <taxon>Brevibacterium</taxon>
    </lineage>
</organism>
<dbReference type="SUPFAM" id="SSF46689">
    <property type="entry name" value="Homeodomain-like"/>
    <property type="match status" value="1"/>
</dbReference>
<sequence>MIKGNPDTAVEEESVGHRVRAARNAAGLTLEQVSRRIGVSPATLSLIERDKVSVTVERLTNLAQVFGIELDDLMSGTGTPAAGGAQFDNGRDETLPKVLEAAIECFTKWGYHGTSMRQIAQAADVSVAGVYHYYESKQQMLVAILDSTMEGLIEGLEGAREKVADRPPEERFAAVVEALAYYHASSQNKAFIGASEMRSIEEPHRTRIAGLRRSVQYMIDDEAAAAAEAGVFTVPDLKFACRLVANMCTSLAQWFDRAGPISAEDAAANIARYALAMMKVESAAR</sequence>
<dbReference type="PROSITE" id="PS50943">
    <property type="entry name" value="HTH_CROC1"/>
    <property type="match status" value="1"/>
</dbReference>
<evidence type="ECO:0000259" key="3">
    <source>
        <dbReference type="PROSITE" id="PS50943"/>
    </source>
</evidence>
<feature type="domain" description="HTH cro/C1-type" evidence="3">
    <location>
        <begin position="19"/>
        <end position="73"/>
    </location>
</feature>
<dbReference type="SUPFAM" id="SSF48498">
    <property type="entry name" value="Tetracyclin repressor-like, C-terminal domain"/>
    <property type="match status" value="1"/>
</dbReference>
<dbReference type="InterPro" id="IPR001387">
    <property type="entry name" value="Cro/C1-type_HTH"/>
</dbReference>
<dbReference type="Pfam" id="PF01381">
    <property type="entry name" value="HTH_3"/>
    <property type="match status" value="1"/>
</dbReference>
<gene>
    <name evidence="5" type="ORF">GCM10022261_22700</name>
</gene>
<dbReference type="SUPFAM" id="SSF47413">
    <property type="entry name" value="lambda repressor-like DNA-binding domains"/>
    <property type="match status" value="1"/>
</dbReference>
<dbReference type="PROSITE" id="PS50977">
    <property type="entry name" value="HTH_TETR_2"/>
    <property type="match status" value="1"/>
</dbReference>
<dbReference type="CDD" id="cd00093">
    <property type="entry name" value="HTH_XRE"/>
    <property type="match status" value="1"/>
</dbReference>
<comment type="caution">
    <text evidence="5">The sequence shown here is derived from an EMBL/GenBank/DDBJ whole genome shotgun (WGS) entry which is preliminary data.</text>
</comment>
<evidence type="ECO:0000259" key="4">
    <source>
        <dbReference type="PROSITE" id="PS50977"/>
    </source>
</evidence>
<dbReference type="Gene3D" id="1.10.260.40">
    <property type="entry name" value="lambda repressor-like DNA-binding domains"/>
    <property type="match status" value="1"/>
</dbReference>
<evidence type="ECO:0000313" key="5">
    <source>
        <dbReference type="EMBL" id="GAA4284739.1"/>
    </source>
</evidence>
<dbReference type="InterPro" id="IPR041490">
    <property type="entry name" value="KstR2_TetR_C"/>
</dbReference>
<dbReference type="Proteomes" id="UP001501586">
    <property type="component" value="Unassembled WGS sequence"/>
</dbReference>
<dbReference type="EMBL" id="BAABAZ010000006">
    <property type="protein sequence ID" value="GAA4284739.1"/>
    <property type="molecule type" value="Genomic_DNA"/>
</dbReference>
<dbReference type="PANTHER" id="PTHR30055:SF237">
    <property type="entry name" value="TRANSCRIPTIONAL REPRESSOR MCE3R"/>
    <property type="match status" value="1"/>
</dbReference>
<keyword evidence="1 2" id="KW-0238">DNA-binding</keyword>
<dbReference type="SMART" id="SM00530">
    <property type="entry name" value="HTH_XRE"/>
    <property type="match status" value="1"/>
</dbReference>
<dbReference type="InterPro" id="IPR010982">
    <property type="entry name" value="Lambda_DNA-bd_dom_sf"/>
</dbReference>
<dbReference type="InterPro" id="IPR009057">
    <property type="entry name" value="Homeodomain-like_sf"/>
</dbReference>
<dbReference type="PANTHER" id="PTHR30055">
    <property type="entry name" value="HTH-TYPE TRANSCRIPTIONAL REGULATOR RUTR"/>
    <property type="match status" value="1"/>
</dbReference>
<keyword evidence="6" id="KW-1185">Reference proteome</keyword>
<dbReference type="RefSeq" id="WP_236862722.1">
    <property type="nucleotide sequence ID" value="NZ_BAABAZ010000006.1"/>
</dbReference>
<reference evidence="6" key="1">
    <citation type="journal article" date="2019" name="Int. J. Syst. Evol. Microbiol.">
        <title>The Global Catalogue of Microorganisms (GCM) 10K type strain sequencing project: providing services to taxonomists for standard genome sequencing and annotation.</title>
        <authorList>
            <consortium name="The Broad Institute Genomics Platform"/>
            <consortium name="The Broad Institute Genome Sequencing Center for Infectious Disease"/>
            <person name="Wu L."/>
            <person name="Ma J."/>
        </authorList>
    </citation>
    <scope>NUCLEOTIDE SEQUENCE [LARGE SCALE GENOMIC DNA]</scope>
    <source>
        <strain evidence="6">JCM 17458</strain>
    </source>
</reference>
<evidence type="ECO:0000313" key="6">
    <source>
        <dbReference type="Proteomes" id="UP001501586"/>
    </source>
</evidence>
<dbReference type="Pfam" id="PF17932">
    <property type="entry name" value="TetR_C_24"/>
    <property type="match status" value="1"/>
</dbReference>